<dbReference type="AlphaFoldDB" id="A0AAD6J9I2"/>
<organism evidence="1 2">
    <name type="scientific">Salix udensis</name>
    <dbReference type="NCBI Taxonomy" id="889485"/>
    <lineage>
        <taxon>Eukaryota</taxon>
        <taxon>Viridiplantae</taxon>
        <taxon>Streptophyta</taxon>
        <taxon>Embryophyta</taxon>
        <taxon>Tracheophyta</taxon>
        <taxon>Spermatophyta</taxon>
        <taxon>Magnoliopsida</taxon>
        <taxon>eudicotyledons</taxon>
        <taxon>Gunneridae</taxon>
        <taxon>Pentapetalae</taxon>
        <taxon>rosids</taxon>
        <taxon>fabids</taxon>
        <taxon>Malpighiales</taxon>
        <taxon>Salicaceae</taxon>
        <taxon>Saliceae</taxon>
        <taxon>Salix</taxon>
    </lineage>
</organism>
<dbReference type="EMBL" id="JAPFFJ010000019">
    <property type="protein sequence ID" value="KAJ6400800.1"/>
    <property type="molecule type" value="Genomic_DNA"/>
</dbReference>
<protein>
    <submittedName>
        <fullName evidence="1">Uncharacterized protein</fullName>
    </submittedName>
</protein>
<proteinExistence type="predicted"/>
<dbReference type="Proteomes" id="UP001162972">
    <property type="component" value="Chromosome 14"/>
</dbReference>
<sequence length="69" mass="8278">MLPKYKFVILRASPQNSSRFLTQNKMRRNLLVQFPPFSHHPSYLTNYKFKCHPLLEIYIDSFNKSCQTL</sequence>
<accession>A0AAD6J9I2</accession>
<reference evidence="1 2" key="1">
    <citation type="journal article" date="2023" name="Int. J. Mol. Sci.">
        <title>De Novo Assembly and Annotation of 11 Diverse Shrub Willow (Salix) Genomes Reveals Novel Gene Organization in Sex-Linked Regions.</title>
        <authorList>
            <person name="Hyden B."/>
            <person name="Feng K."/>
            <person name="Yates T.B."/>
            <person name="Jawdy S."/>
            <person name="Cereghino C."/>
            <person name="Smart L.B."/>
            <person name="Muchero W."/>
        </authorList>
    </citation>
    <scope>NUCLEOTIDE SEQUENCE [LARGE SCALE GENOMIC DNA]</scope>
    <source>
        <tissue evidence="1">Shoot tip</tissue>
    </source>
</reference>
<comment type="caution">
    <text evidence="1">The sequence shown here is derived from an EMBL/GenBank/DDBJ whole genome shotgun (WGS) entry which is preliminary data.</text>
</comment>
<gene>
    <name evidence="1" type="ORF">OIU84_016265</name>
</gene>
<name>A0AAD6J9I2_9ROSI</name>
<evidence type="ECO:0000313" key="2">
    <source>
        <dbReference type="Proteomes" id="UP001162972"/>
    </source>
</evidence>
<evidence type="ECO:0000313" key="1">
    <source>
        <dbReference type="EMBL" id="KAJ6400800.1"/>
    </source>
</evidence>
<keyword evidence="2" id="KW-1185">Reference proteome</keyword>